<feature type="transmembrane region" description="Helical" evidence="1">
    <location>
        <begin position="43"/>
        <end position="62"/>
    </location>
</feature>
<organism evidence="2">
    <name type="scientific">Vibrio chaetopteri</name>
    <dbReference type="NCBI Taxonomy" id="3016528"/>
    <lineage>
        <taxon>Bacteria</taxon>
        <taxon>Pseudomonadati</taxon>
        <taxon>Pseudomonadota</taxon>
        <taxon>Gammaproteobacteria</taxon>
        <taxon>Vibrionales</taxon>
        <taxon>Vibrionaceae</taxon>
        <taxon>Vibrio</taxon>
    </lineage>
</organism>
<keyword evidence="1" id="KW-1133">Transmembrane helix</keyword>
<accession>A0AAU8BF97</accession>
<dbReference type="KEGG" id="vck:PG915_09515"/>
<feature type="transmembrane region" description="Helical" evidence="1">
    <location>
        <begin position="117"/>
        <end position="150"/>
    </location>
</feature>
<gene>
    <name evidence="2" type="ORF">PG915_09515</name>
</gene>
<evidence type="ECO:0000256" key="1">
    <source>
        <dbReference type="SAM" id="Phobius"/>
    </source>
</evidence>
<dbReference type="EMBL" id="CP115920">
    <property type="protein sequence ID" value="XCD14844.1"/>
    <property type="molecule type" value="Genomic_DNA"/>
</dbReference>
<sequence>MDAKRSAVLAWSSLGFAGSSQAPLSKALCAYEEKMISDQRKVFFRWVGAGIASTSLALIVFIPDMEAGDSTLRLWAIGCLFVAVTFSVAMLMINQEMDVFNSPINKRVKGIHNTCLLLSMAAFLAGFMLFAYSIHWAVLTAFTISMLIAIKAWKVAQAHLAST</sequence>
<reference evidence="2" key="1">
    <citation type="submission" date="2023-01" db="EMBL/GenBank/DDBJ databases">
        <title>Vibrio sp. CB1-14 genome sequencing.</title>
        <authorList>
            <person name="Otstavnykh N."/>
            <person name="Isaeva M."/>
            <person name="Meleshko D."/>
        </authorList>
    </citation>
    <scope>NUCLEOTIDE SEQUENCE</scope>
    <source>
        <strain evidence="2">CB1-14</strain>
    </source>
</reference>
<feature type="transmembrane region" description="Helical" evidence="1">
    <location>
        <begin position="74"/>
        <end position="93"/>
    </location>
</feature>
<keyword evidence="1" id="KW-0472">Membrane</keyword>
<evidence type="ECO:0000313" key="2">
    <source>
        <dbReference type="EMBL" id="XCD14844.1"/>
    </source>
</evidence>
<dbReference type="RefSeq" id="WP_353496314.1">
    <property type="nucleotide sequence ID" value="NZ_CP115920.1"/>
</dbReference>
<protein>
    <submittedName>
        <fullName evidence="2">Uncharacterized protein</fullName>
    </submittedName>
</protein>
<dbReference type="AlphaFoldDB" id="A0AAU8BF97"/>
<keyword evidence="1" id="KW-0812">Transmembrane</keyword>
<proteinExistence type="predicted"/>
<name>A0AAU8BF97_9VIBR</name>